<keyword evidence="4" id="KW-0769">Symport</keyword>
<dbReference type="KEGG" id="spha:D3Y57_10215"/>
<feature type="transmembrane region" description="Helical" evidence="7">
    <location>
        <begin position="296"/>
        <end position="318"/>
    </location>
</feature>
<evidence type="ECO:0000256" key="1">
    <source>
        <dbReference type="ARBA" id="ARBA00004141"/>
    </source>
</evidence>
<evidence type="ECO:0000256" key="7">
    <source>
        <dbReference type="SAM" id="Phobius"/>
    </source>
</evidence>
<keyword evidence="5 7" id="KW-1133">Transmembrane helix</keyword>
<proteinExistence type="predicted"/>
<protein>
    <submittedName>
        <fullName evidence="8">Divalent metal cation transporter</fullName>
    </submittedName>
</protein>
<dbReference type="EMBL" id="CP032829">
    <property type="protein sequence ID" value="AYJ87899.1"/>
    <property type="molecule type" value="Genomic_DNA"/>
</dbReference>
<dbReference type="GO" id="GO:0005886">
    <property type="term" value="C:plasma membrane"/>
    <property type="evidence" value="ECO:0007669"/>
    <property type="project" value="TreeGrafter"/>
</dbReference>
<dbReference type="OrthoDB" id="9787548at2"/>
<keyword evidence="6 7" id="KW-0472">Membrane</keyword>
<feature type="transmembrane region" description="Helical" evidence="7">
    <location>
        <begin position="197"/>
        <end position="215"/>
    </location>
</feature>
<keyword evidence="2" id="KW-0813">Transport</keyword>
<feature type="transmembrane region" description="Helical" evidence="7">
    <location>
        <begin position="411"/>
        <end position="433"/>
    </location>
</feature>
<evidence type="ECO:0000313" key="9">
    <source>
        <dbReference type="Proteomes" id="UP000276254"/>
    </source>
</evidence>
<dbReference type="AlphaFoldDB" id="A0A494TED6"/>
<dbReference type="Proteomes" id="UP000276254">
    <property type="component" value="Chromosome"/>
</dbReference>
<dbReference type="InterPro" id="IPR001046">
    <property type="entry name" value="NRAMP_fam"/>
</dbReference>
<feature type="transmembrane region" description="Helical" evidence="7">
    <location>
        <begin position="135"/>
        <end position="156"/>
    </location>
</feature>
<feature type="transmembrane region" description="Helical" evidence="7">
    <location>
        <begin position="445"/>
        <end position="468"/>
    </location>
</feature>
<gene>
    <name evidence="8" type="ORF">D3Y57_10215</name>
</gene>
<evidence type="ECO:0000256" key="2">
    <source>
        <dbReference type="ARBA" id="ARBA00022448"/>
    </source>
</evidence>
<evidence type="ECO:0000256" key="3">
    <source>
        <dbReference type="ARBA" id="ARBA00022692"/>
    </source>
</evidence>
<evidence type="ECO:0000256" key="4">
    <source>
        <dbReference type="ARBA" id="ARBA00022847"/>
    </source>
</evidence>
<name>A0A494TED6_SPHPE</name>
<feature type="transmembrane region" description="Helical" evidence="7">
    <location>
        <begin position="227"/>
        <end position="254"/>
    </location>
</feature>
<dbReference type="GO" id="GO:0015086">
    <property type="term" value="F:cadmium ion transmembrane transporter activity"/>
    <property type="evidence" value="ECO:0007669"/>
    <property type="project" value="TreeGrafter"/>
</dbReference>
<feature type="transmembrane region" description="Helical" evidence="7">
    <location>
        <begin position="94"/>
        <end position="114"/>
    </location>
</feature>
<comment type="subcellular location">
    <subcellularLocation>
        <location evidence="1">Membrane</location>
        <topology evidence="1">Multi-pass membrane protein</topology>
    </subcellularLocation>
</comment>
<evidence type="ECO:0000256" key="5">
    <source>
        <dbReference type="ARBA" id="ARBA00022989"/>
    </source>
</evidence>
<reference evidence="8 9" key="1">
    <citation type="submission" date="2018-09" db="EMBL/GenBank/DDBJ databases">
        <title>Sphingomonas peninsula sp. nov., isolated from fildes peninsula, Antarctic soil.</title>
        <authorList>
            <person name="Yingchao G."/>
        </authorList>
    </citation>
    <scope>NUCLEOTIDE SEQUENCE [LARGE SCALE GENOMIC DNA]</scope>
    <source>
        <strain evidence="8 9">YZ-8</strain>
    </source>
</reference>
<dbReference type="GO" id="GO:0034755">
    <property type="term" value="P:iron ion transmembrane transport"/>
    <property type="evidence" value="ECO:0007669"/>
    <property type="project" value="TreeGrafter"/>
</dbReference>
<accession>A0A494TED6</accession>
<evidence type="ECO:0000256" key="6">
    <source>
        <dbReference type="ARBA" id="ARBA00023136"/>
    </source>
</evidence>
<keyword evidence="3 7" id="KW-0812">Transmembrane</keyword>
<keyword evidence="9" id="KW-1185">Reference proteome</keyword>
<dbReference type="Pfam" id="PF01566">
    <property type="entry name" value="Nramp"/>
    <property type="match status" value="1"/>
</dbReference>
<dbReference type="GO" id="GO:0005384">
    <property type="term" value="F:manganese ion transmembrane transporter activity"/>
    <property type="evidence" value="ECO:0007669"/>
    <property type="project" value="TreeGrafter"/>
</dbReference>
<organism evidence="8 9">
    <name type="scientific">Sphingomonas paeninsulae</name>
    <dbReference type="NCBI Taxonomy" id="2319844"/>
    <lineage>
        <taxon>Bacteria</taxon>
        <taxon>Pseudomonadati</taxon>
        <taxon>Pseudomonadota</taxon>
        <taxon>Alphaproteobacteria</taxon>
        <taxon>Sphingomonadales</taxon>
        <taxon>Sphingomonadaceae</taxon>
        <taxon>Sphingomonas</taxon>
    </lineage>
</organism>
<evidence type="ECO:0000313" key="8">
    <source>
        <dbReference type="EMBL" id="AYJ87899.1"/>
    </source>
</evidence>
<feature type="transmembrane region" description="Helical" evidence="7">
    <location>
        <begin position="162"/>
        <end position="185"/>
    </location>
</feature>
<feature type="transmembrane region" description="Helical" evidence="7">
    <location>
        <begin position="338"/>
        <end position="366"/>
    </location>
</feature>
<dbReference type="PANTHER" id="PTHR11706:SF33">
    <property type="entry name" value="NATURAL RESISTANCE-ASSOCIATED MACROPHAGE PROTEIN 2"/>
    <property type="match status" value="1"/>
</dbReference>
<sequence length="469" mass="49935">MSSSTRSHRWSRPHSANNQTILSLAKNFGTTAKDALWPTPEQTSEGLPYVKLPKRTRTIALFEKLGPGLITGAADDDPSGIATYSQAGAQFGFGLLWTLVLTYPLMTAIQLVSAQIGRVTGNGLARNMDDILPRWLVTALVALLFIANTINIGADIAAMGDAAALVVGGGSHIFTIVFAIGSLLLQMFVPYRHYAKILKWMTLVLFSYVALVFMVKVDWAAAGKGMIWPTIAGAGAVTMVVAIFGTTISPYLFFWQSSQEVEEINQSDAMKPLIEAPHQAKREFTRMRLDTFSGMAISNVVAITIMIGTAATLNAAGITEINTAADAAKALQPVAGQFAFLLFSLGIIGTGLLAVPVLAGSAAYAVGETRGWKSGLEYTPMQARGFYTVIAASTLLGIGIDWSPLDPIKALFWSAVINGVVAVPIMAAMMIVVSRKSVMGAFTATGWLLFFGWMATAVMAAAAVAMFFV</sequence>
<dbReference type="GO" id="GO:0015293">
    <property type="term" value="F:symporter activity"/>
    <property type="evidence" value="ECO:0007669"/>
    <property type="project" value="UniProtKB-KW"/>
</dbReference>
<dbReference type="PANTHER" id="PTHR11706">
    <property type="entry name" value="SOLUTE CARRIER PROTEIN FAMILY 11 MEMBER"/>
    <property type="match status" value="1"/>
</dbReference>